<reference evidence="3 4" key="1">
    <citation type="submission" date="2020-08" db="EMBL/GenBank/DDBJ databases">
        <title>Genomic Encyclopedia of Type Strains, Phase IV (KMG-IV): sequencing the most valuable type-strain genomes for metagenomic binning, comparative biology and taxonomic classification.</title>
        <authorList>
            <person name="Goeker M."/>
        </authorList>
    </citation>
    <scope>NUCLEOTIDE SEQUENCE [LARGE SCALE GENOMIC DNA]</scope>
    <source>
        <strain evidence="3 4">DSM 25079</strain>
    </source>
</reference>
<keyword evidence="4" id="KW-1185">Reference proteome</keyword>
<feature type="chain" id="PRO_5030710023" description="Right handed beta helix domain-containing protein" evidence="1">
    <location>
        <begin position="20"/>
        <end position="311"/>
    </location>
</feature>
<name>A0A7W9AIL5_9SPHN</name>
<dbReference type="InterPro" id="IPR012334">
    <property type="entry name" value="Pectin_lyas_fold"/>
</dbReference>
<sequence>MRIPLAMIGIALLASPLFAENPAAPFTIQQTGQGFQRLSDAVAAIGEGSATILIAAGTYRQCAVQDAGDIRYQAVMPGSAIFDGVACEGKAALVLGGRAATVEGVVFRNIRVADDNGAGIRLERGDLTVRQSMFLNSQQGILTASNPAGRITVEFSTFAGLGLCPEGGSCAHSIYVGTYGALAVRNCRFERGTGGHYVKSRAARIAVTDSSFDDSAGRATNYMIDLPAGATGEISGNVFVQGKDKENYSAFIAVGAEEIEHSSAGLAIRGNTASLASGLDRRTSFVADWSHDSLTLADNVLGKGLKAFETR</sequence>
<proteinExistence type="predicted"/>
<keyword evidence="1" id="KW-0732">Signal</keyword>
<dbReference type="InterPro" id="IPR039448">
    <property type="entry name" value="Beta_helix"/>
</dbReference>
<accession>A0A7W9AIL5</accession>
<dbReference type="Proteomes" id="UP000549617">
    <property type="component" value="Unassembled WGS sequence"/>
</dbReference>
<dbReference type="InterPro" id="IPR011050">
    <property type="entry name" value="Pectin_lyase_fold/virulence"/>
</dbReference>
<comment type="caution">
    <text evidence="3">The sequence shown here is derived from an EMBL/GenBank/DDBJ whole genome shotgun (WGS) entry which is preliminary data.</text>
</comment>
<evidence type="ECO:0000313" key="3">
    <source>
        <dbReference type="EMBL" id="MBB5686154.1"/>
    </source>
</evidence>
<dbReference type="Gene3D" id="2.160.20.10">
    <property type="entry name" value="Single-stranded right-handed beta-helix, Pectin lyase-like"/>
    <property type="match status" value="1"/>
</dbReference>
<dbReference type="EMBL" id="JACIJC010000003">
    <property type="protein sequence ID" value="MBB5686154.1"/>
    <property type="molecule type" value="Genomic_DNA"/>
</dbReference>
<dbReference type="Pfam" id="PF13229">
    <property type="entry name" value="Beta_helix"/>
    <property type="match status" value="1"/>
</dbReference>
<feature type="signal peptide" evidence="1">
    <location>
        <begin position="1"/>
        <end position="19"/>
    </location>
</feature>
<organism evidence="3 4">
    <name type="scientific">Sphingobium boeckii</name>
    <dbReference type="NCBI Taxonomy" id="1082345"/>
    <lineage>
        <taxon>Bacteria</taxon>
        <taxon>Pseudomonadati</taxon>
        <taxon>Pseudomonadota</taxon>
        <taxon>Alphaproteobacteria</taxon>
        <taxon>Sphingomonadales</taxon>
        <taxon>Sphingomonadaceae</taxon>
        <taxon>Sphingobium</taxon>
    </lineage>
</organism>
<feature type="domain" description="Right handed beta helix" evidence="2">
    <location>
        <begin position="104"/>
        <end position="271"/>
    </location>
</feature>
<dbReference type="RefSeq" id="WP_184018233.1">
    <property type="nucleotide sequence ID" value="NZ_JACIJC010000003.1"/>
</dbReference>
<protein>
    <recommendedName>
        <fullName evidence="2">Right handed beta helix domain-containing protein</fullName>
    </recommendedName>
</protein>
<dbReference type="SUPFAM" id="SSF51126">
    <property type="entry name" value="Pectin lyase-like"/>
    <property type="match status" value="1"/>
</dbReference>
<gene>
    <name evidence="3" type="ORF">FHS49_002170</name>
</gene>
<evidence type="ECO:0000313" key="4">
    <source>
        <dbReference type="Proteomes" id="UP000549617"/>
    </source>
</evidence>
<evidence type="ECO:0000259" key="2">
    <source>
        <dbReference type="Pfam" id="PF13229"/>
    </source>
</evidence>
<dbReference type="AlphaFoldDB" id="A0A7W9AIL5"/>
<evidence type="ECO:0000256" key="1">
    <source>
        <dbReference type="SAM" id="SignalP"/>
    </source>
</evidence>